<dbReference type="Gene3D" id="3.40.1090.10">
    <property type="entry name" value="Cytosolic phospholipase A2 catalytic domain"/>
    <property type="match status" value="2"/>
</dbReference>
<comment type="caution">
    <text evidence="4">The sequence shown here is derived from an EMBL/GenBank/DDBJ whole genome shotgun (WGS) entry which is preliminary data.</text>
</comment>
<keyword evidence="5" id="KW-1185">Reference proteome</keyword>
<feature type="short sequence motif" description="GXGXXG" evidence="2">
    <location>
        <begin position="16"/>
        <end position="21"/>
    </location>
</feature>
<evidence type="ECO:0000256" key="1">
    <source>
        <dbReference type="ARBA" id="ARBA00023098"/>
    </source>
</evidence>
<accession>A0A6N7M3D1</accession>
<dbReference type="SUPFAM" id="SSF52151">
    <property type="entry name" value="FabD/lysophospholipase-like"/>
    <property type="match status" value="1"/>
</dbReference>
<keyword evidence="2" id="KW-0378">Hydrolase</keyword>
<dbReference type="PANTHER" id="PTHR46394:SF1">
    <property type="entry name" value="PNPLA DOMAIN-CONTAINING PROTEIN"/>
    <property type="match status" value="1"/>
</dbReference>
<dbReference type="GO" id="GO:0016787">
    <property type="term" value="F:hydrolase activity"/>
    <property type="evidence" value="ECO:0007669"/>
    <property type="project" value="UniProtKB-UniRule"/>
</dbReference>
<feature type="short sequence motif" description="GXSXG" evidence="2">
    <location>
        <begin position="54"/>
        <end position="58"/>
    </location>
</feature>
<dbReference type="Proteomes" id="UP000469421">
    <property type="component" value="Unassembled WGS sequence"/>
</dbReference>
<feature type="active site" description="Proton acceptor" evidence="2">
    <location>
        <position position="291"/>
    </location>
</feature>
<dbReference type="InterPro" id="IPR002641">
    <property type="entry name" value="PNPLA_dom"/>
</dbReference>
<organism evidence="4 5">
    <name type="scientific">Alcanivorax sediminis</name>
    <dbReference type="NCBI Taxonomy" id="2663008"/>
    <lineage>
        <taxon>Bacteria</taxon>
        <taxon>Pseudomonadati</taxon>
        <taxon>Pseudomonadota</taxon>
        <taxon>Gammaproteobacteria</taxon>
        <taxon>Oceanospirillales</taxon>
        <taxon>Alcanivoracaceae</taxon>
        <taxon>Alcanivorax</taxon>
    </lineage>
</organism>
<proteinExistence type="predicted"/>
<feature type="active site" description="Nucleophile" evidence="2">
    <location>
        <position position="56"/>
    </location>
</feature>
<evidence type="ECO:0000259" key="3">
    <source>
        <dbReference type="PROSITE" id="PS51635"/>
    </source>
</evidence>
<evidence type="ECO:0000313" key="4">
    <source>
        <dbReference type="EMBL" id="MQX54680.1"/>
    </source>
</evidence>
<dbReference type="GO" id="GO:0016042">
    <property type="term" value="P:lipid catabolic process"/>
    <property type="evidence" value="ECO:0007669"/>
    <property type="project" value="UniProtKB-UniRule"/>
</dbReference>
<dbReference type="Pfam" id="PF01734">
    <property type="entry name" value="Patatin"/>
    <property type="match status" value="1"/>
</dbReference>
<dbReference type="InterPro" id="IPR052580">
    <property type="entry name" value="Lipid_Hydrolase"/>
</dbReference>
<gene>
    <name evidence="4" type="ORF">GFN93_15625</name>
</gene>
<sequence>MQISRPQDVEYLALEGGGGKGVTYLGAIRALESMGVLPIDINRPGQNQIKGISGASAGAITALMLAMGLDSNELQRILSNASTFTGFFDGPNPGFYRTIDSRNQPQMKTDAPAGASVASFLTARQQSISGWSQLAGMFGALVSSGAFGPTSDPMVRQLAQHPQGYLYNLVFDRGLFPGFAPRRFLSGAVAGYLSQRILQSTGGVIVSGAGALNFRQFFQLTGVDLVITGANITRHRPAVFSKRHTPDFPVAEAVGISMNLPLIFKPVKVEANVPTGQYNQNADDYHGLWVDGGILNNFPLHAFDHLSPQVSSRYPALRPLNPNMLGLRLTEGPPGHGGTSSTTGTFSVLLEHLGNIVNTVLYPSEQGQIRTTEEEDQSIDLYTYDLETTNFAPSQSQSATPIREAERAVQRYFGQTP</sequence>
<reference evidence="4 5" key="1">
    <citation type="submission" date="2019-10" db="EMBL/GenBank/DDBJ databases">
        <title>Alcanivorax sp.PA15-N-34 draft genome sequence.</title>
        <authorList>
            <person name="Liao X."/>
            <person name="Shao Z."/>
        </authorList>
    </citation>
    <scope>NUCLEOTIDE SEQUENCE [LARGE SCALE GENOMIC DNA]</scope>
    <source>
        <strain evidence="4 5">PA15-N-34</strain>
    </source>
</reference>
<dbReference type="PANTHER" id="PTHR46394">
    <property type="entry name" value="ANNEXIN"/>
    <property type="match status" value="1"/>
</dbReference>
<evidence type="ECO:0000313" key="5">
    <source>
        <dbReference type="Proteomes" id="UP000469421"/>
    </source>
</evidence>
<dbReference type="EMBL" id="WIRE01000002">
    <property type="protein sequence ID" value="MQX54680.1"/>
    <property type="molecule type" value="Genomic_DNA"/>
</dbReference>
<name>A0A6N7M3D1_9GAMM</name>
<dbReference type="InterPro" id="IPR016035">
    <property type="entry name" value="Acyl_Trfase/lysoPLipase"/>
</dbReference>
<evidence type="ECO:0000256" key="2">
    <source>
        <dbReference type="PROSITE-ProRule" id="PRU01161"/>
    </source>
</evidence>
<keyword evidence="1 2" id="KW-0443">Lipid metabolism</keyword>
<feature type="domain" description="PNPLA" evidence="3">
    <location>
        <begin position="12"/>
        <end position="304"/>
    </location>
</feature>
<dbReference type="RefSeq" id="WP_153502242.1">
    <property type="nucleotide sequence ID" value="NZ_JBMZXE010000016.1"/>
</dbReference>
<keyword evidence="2" id="KW-0442">Lipid degradation</keyword>
<protein>
    <recommendedName>
        <fullName evidence="3">PNPLA domain-containing protein</fullName>
    </recommendedName>
</protein>
<dbReference type="PROSITE" id="PS51635">
    <property type="entry name" value="PNPLA"/>
    <property type="match status" value="1"/>
</dbReference>
<feature type="short sequence motif" description="DGA/G" evidence="2">
    <location>
        <begin position="291"/>
        <end position="293"/>
    </location>
</feature>
<dbReference type="AlphaFoldDB" id="A0A6N7M3D1"/>